<accession>A0AAJ1BBB2</accession>
<feature type="region of interest" description="Disordered" evidence="1">
    <location>
        <begin position="126"/>
        <end position="149"/>
    </location>
</feature>
<dbReference type="Proteomes" id="UP001200537">
    <property type="component" value="Unassembled WGS sequence"/>
</dbReference>
<organism evidence="2 3">
    <name type="scientific">Varibaculum cambriense</name>
    <dbReference type="NCBI Taxonomy" id="184870"/>
    <lineage>
        <taxon>Bacteria</taxon>
        <taxon>Bacillati</taxon>
        <taxon>Actinomycetota</taxon>
        <taxon>Actinomycetes</taxon>
        <taxon>Actinomycetales</taxon>
        <taxon>Actinomycetaceae</taxon>
        <taxon>Varibaculum</taxon>
    </lineage>
</organism>
<name>A0AAJ1BBB2_9ACTO</name>
<reference evidence="2" key="1">
    <citation type="submission" date="2022-01" db="EMBL/GenBank/DDBJ databases">
        <title>Collection of gut derived symbiotic bacterial strains cultured from healthy donors.</title>
        <authorList>
            <person name="Lin H."/>
            <person name="Kohout C."/>
            <person name="Waligurski E."/>
            <person name="Pamer E.G."/>
        </authorList>
    </citation>
    <scope>NUCLEOTIDE SEQUENCE</scope>
    <source>
        <strain evidence="2">DFI.7.46</strain>
    </source>
</reference>
<dbReference type="RefSeq" id="WP_024059849.1">
    <property type="nucleotide sequence ID" value="NZ_JAKNHJ010000007.1"/>
</dbReference>
<feature type="compositionally biased region" description="Basic residues" evidence="1">
    <location>
        <begin position="129"/>
        <end position="141"/>
    </location>
</feature>
<evidence type="ECO:0000256" key="1">
    <source>
        <dbReference type="SAM" id="MobiDB-lite"/>
    </source>
</evidence>
<proteinExistence type="predicted"/>
<gene>
    <name evidence="2" type="ORF">L0M99_04510</name>
</gene>
<dbReference type="EMBL" id="JAKNHJ010000007">
    <property type="protein sequence ID" value="MCG4617758.1"/>
    <property type="molecule type" value="Genomic_DNA"/>
</dbReference>
<dbReference type="AlphaFoldDB" id="A0AAJ1BBB2"/>
<evidence type="ECO:0000313" key="2">
    <source>
        <dbReference type="EMBL" id="MCG4617758.1"/>
    </source>
</evidence>
<comment type="caution">
    <text evidence="2">The sequence shown here is derived from an EMBL/GenBank/DDBJ whole genome shotgun (WGS) entry which is preliminary data.</text>
</comment>
<protein>
    <submittedName>
        <fullName evidence="2">Uncharacterized protein</fullName>
    </submittedName>
</protein>
<sequence length="149" mass="17699">MQPNQRRRKNQIIAPPEFEPLIYERSAAHSRLDLRQNTGDLLRGASGLLTPPAYMLRHYLTAMCLDNDLDGYVPEQWLDPTDYLIKRFRQDAVSELLKAGDLEQLDNEDGYRLDWSAQTLYAERERRRQYNARNQARHRQRQRGENREI</sequence>
<evidence type="ECO:0000313" key="3">
    <source>
        <dbReference type="Proteomes" id="UP001200537"/>
    </source>
</evidence>